<comment type="similarity">
    <text evidence="1 9">Belongs to the peptidase M3 family.</text>
</comment>
<dbReference type="GeneID" id="118429086"/>
<evidence type="ECO:0000256" key="9">
    <source>
        <dbReference type="RuleBase" id="RU003435"/>
    </source>
</evidence>
<dbReference type="KEGG" id="bfo:118429086"/>
<dbReference type="EC" id="3.4.24.70" evidence="8"/>
<evidence type="ECO:0000256" key="10">
    <source>
        <dbReference type="SAM" id="Phobius"/>
    </source>
</evidence>
<dbReference type="GO" id="GO:0005829">
    <property type="term" value="C:cytosol"/>
    <property type="evidence" value="ECO:0007669"/>
    <property type="project" value="UniProtKB-ARBA"/>
</dbReference>
<dbReference type="RefSeq" id="XP_035695347.1">
    <property type="nucleotide sequence ID" value="XM_035839454.1"/>
</dbReference>
<evidence type="ECO:0000256" key="1">
    <source>
        <dbReference type="ARBA" id="ARBA00006040"/>
    </source>
</evidence>
<evidence type="ECO:0000256" key="4">
    <source>
        <dbReference type="ARBA" id="ARBA00022801"/>
    </source>
</evidence>
<dbReference type="Gene3D" id="1.10.1370.40">
    <property type="match status" value="1"/>
</dbReference>
<dbReference type="OMA" id="QPLEGPW"/>
<dbReference type="FunFam" id="1.10.1370.40:FF:000005">
    <property type="entry name" value="Organellar oligopeptidase A, chloroplastic/mitochondrial"/>
    <property type="match status" value="1"/>
</dbReference>
<keyword evidence="6 9" id="KW-0482">Metalloprotease</keyword>
<protein>
    <recommendedName>
        <fullName evidence="8">oligopeptidase A</fullName>
        <ecNumber evidence="8">3.4.24.70</ecNumber>
    </recommendedName>
</protein>
<feature type="domain" description="Oligopeptidase A N-terminal" evidence="12">
    <location>
        <begin position="115"/>
        <end position="239"/>
    </location>
</feature>
<dbReference type="InterPro" id="IPR034005">
    <property type="entry name" value="M3A_DCP"/>
</dbReference>
<accession>A0A9J7M5V4</accession>
<dbReference type="GO" id="GO:0006508">
    <property type="term" value="P:proteolysis"/>
    <property type="evidence" value="ECO:0000318"/>
    <property type="project" value="GO_Central"/>
</dbReference>
<evidence type="ECO:0000256" key="7">
    <source>
        <dbReference type="ARBA" id="ARBA00024603"/>
    </source>
</evidence>
<dbReference type="AlphaFoldDB" id="A0A9J7M5V4"/>
<dbReference type="InterPro" id="IPR024079">
    <property type="entry name" value="MetalloPept_cat_dom_sf"/>
</dbReference>
<dbReference type="Pfam" id="PF19310">
    <property type="entry name" value="TOP_N"/>
    <property type="match status" value="1"/>
</dbReference>
<keyword evidence="2 9" id="KW-0645">Protease</keyword>
<comment type="catalytic activity">
    <reaction evidence="7">
        <text>Hydrolysis of oligopeptides, with broad specificity. Gly or Ala commonly occur as P1 or P1' residues, but more distant residues are also important, as is shown by the fact that Z-Gly-Pro-Gly-|-Gly-Pro-Ala is cleaved, but not Z-(Gly)(5).</text>
        <dbReference type="EC" id="3.4.24.70"/>
    </reaction>
</comment>
<dbReference type="GO" id="GO:0006518">
    <property type="term" value="P:peptide metabolic process"/>
    <property type="evidence" value="ECO:0000318"/>
    <property type="project" value="GO_Central"/>
</dbReference>
<name>A0A9J7M5V4_BRAFL</name>
<evidence type="ECO:0000313" key="14">
    <source>
        <dbReference type="RefSeq" id="XP_035695347.1"/>
    </source>
</evidence>
<evidence type="ECO:0000313" key="13">
    <source>
        <dbReference type="Proteomes" id="UP000001554"/>
    </source>
</evidence>
<feature type="domain" description="Peptidase M3A/M3B catalytic" evidence="11">
    <location>
        <begin position="318"/>
        <end position="766"/>
    </location>
</feature>
<dbReference type="GO" id="GO:0004222">
    <property type="term" value="F:metalloendopeptidase activity"/>
    <property type="evidence" value="ECO:0000318"/>
    <property type="project" value="GO_Central"/>
</dbReference>
<reference evidence="13" key="1">
    <citation type="journal article" date="2020" name="Nat. Ecol. Evol.">
        <title>Deeply conserved synteny resolves early events in vertebrate evolution.</title>
        <authorList>
            <person name="Simakov O."/>
            <person name="Marletaz F."/>
            <person name="Yue J.X."/>
            <person name="O'Connell B."/>
            <person name="Jenkins J."/>
            <person name="Brandt A."/>
            <person name="Calef R."/>
            <person name="Tung C.H."/>
            <person name="Huang T.K."/>
            <person name="Schmutz J."/>
            <person name="Satoh N."/>
            <person name="Yu J.K."/>
            <person name="Putnam N.H."/>
            <person name="Green R.E."/>
            <person name="Rokhsar D.S."/>
        </authorList>
    </citation>
    <scope>NUCLEOTIDE SEQUENCE [LARGE SCALE GENOMIC DNA]</scope>
    <source>
        <strain evidence="13">S238N-H82</strain>
    </source>
</reference>
<dbReference type="InterPro" id="IPR045090">
    <property type="entry name" value="Pept_M3A_M3B"/>
</dbReference>
<evidence type="ECO:0000259" key="12">
    <source>
        <dbReference type="Pfam" id="PF19310"/>
    </source>
</evidence>
<keyword evidence="5 9" id="KW-0862">Zinc</keyword>
<dbReference type="Pfam" id="PF01432">
    <property type="entry name" value="Peptidase_M3"/>
    <property type="match status" value="1"/>
</dbReference>
<keyword evidence="10" id="KW-0472">Membrane</keyword>
<keyword evidence="10" id="KW-1133">Transmembrane helix</keyword>
<reference evidence="14" key="2">
    <citation type="submission" date="2025-08" db="UniProtKB">
        <authorList>
            <consortium name="RefSeq"/>
        </authorList>
    </citation>
    <scope>IDENTIFICATION</scope>
    <source>
        <strain evidence="14">S238N-H82</strain>
        <tissue evidence="14">Testes</tissue>
    </source>
</reference>
<evidence type="ECO:0000256" key="5">
    <source>
        <dbReference type="ARBA" id="ARBA00022833"/>
    </source>
</evidence>
<dbReference type="Gene3D" id="3.40.390.10">
    <property type="entry name" value="Collagenase (Catalytic Domain)"/>
    <property type="match status" value="1"/>
</dbReference>
<dbReference type="Proteomes" id="UP000001554">
    <property type="component" value="Chromosome 13"/>
</dbReference>
<evidence type="ECO:0000259" key="11">
    <source>
        <dbReference type="Pfam" id="PF01432"/>
    </source>
</evidence>
<dbReference type="PANTHER" id="PTHR11804:SF83">
    <property type="entry name" value="LD37516P"/>
    <property type="match status" value="1"/>
</dbReference>
<sequence length="768" mass="86885">MATSMGRVLVHNVVNSVCRRGRTRHCLRIRSGRCCCLVVAMVTIMSSLVVRGVLAVTPQPFCYWPWPIHPLLTQPETERYCSTAAAVTPANNPLLRHEHLPEFQAIKAEHVVPAMKTLVEELETGVGKLEKNIEDVSKVTWPTLVETMERLSFPLEFAWGAVSHLNGVKNNDALREAVEQAQPLVVQITSRVAQSRPVFNGLKALQTGTATLDGPQVRILDSGVKGARLGGVDLEGEDKENFNQMRMKMAMLGQQFSNNVLDSTKAFSLTVTDRSHMEGVPDSLLHLTSSAAAQDKDSVDPEKGPWKLTLDMPCFEPFMKHSRNQTLREQMYRAYITRASHGDHDNTGVIEEIRKLRKEKSALLGYTTFADLSIDTKMADSVQEVMSMIQSLKVKSKPAAEREYAQLEEFARSNGHEGKLNLWDLSFWAERQREQLFSFSEEELRPYFPLERVLSGMFDLCSHLFGIQIQSADGTTEVWHKDVRFFNILDEQGEHIASFFLDPYSRPHEKRGGAWMDSALGKSLVMKTKPVAYLVCNQSPPVGDKPSLMNFREVETLFHEFGHGLQHMLTKVPYHDAAGINNVEWDAVEVPSQFMENWVYDWDTMQRISGHYQTGDTLPRDLFQKLVDARKYMAGSQMLRQLYFSALDMELHTSSDPWKTVMDRVAAEYTVLRPLPEDRFPCSFQHLFGGGYAAGYYSYKWAEVMAVDAFGAFEEAGLDNRDKLADIGKRFRETILGLGGGTHPKDVFRQFRGREPQPDALLRLYGLS</sequence>
<evidence type="ECO:0000256" key="8">
    <source>
        <dbReference type="ARBA" id="ARBA00026100"/>
    </source>
</evidence>
<gene>
    <name evidence="14" type="primary">LOC118429086</name>
</gene>
<dbReference type="InterPro" id="IPR001567">
    <property type="entry name" value="Pept_M3A_M3B_dom"/>
</dbReference>
<dbReference type="Gene3D" id="1.10.1370.10">
    <property type="entry name" value="Neurolysin, domain 3"/>
    <property type="match status" value="1"/>
</dbReference>
<organism evidence="13 14">
    <name type="scientific">Branchiostoma floridae</name>
    <name type="common">Florida lancelet</name>
    <name type="synonym">Amphioxus</name>
    <dbReference type="NCBI Taxonomy" id="7739"/>
    <lineage>
        <taxon>Eukaryota</taxon>
        <taxon>Metazoa</taxon>
        <taxon>Chordata</taxon>
        <taxon>Cephalochordata</taxon>
        <taxon>Leptocardii</taxon>
        <taxon>Amphioxiformes</taxon>
        <taxon>Branchiostomatidae</taxon>
        <taxon>Branchiostoma</taxon>
    </lineage>
</organism>
<dbReference type="SUPFAM" id="SSF55486">
    <property type="entry name" value="Metalloproteases ('zincins'), catalytic domain"/>
    <property type="match status" value="1"/>
</dbReference>
<dbReference type="InterPro" id="IPR045666">
    <property type="entry name" value="OpdA_N"/>
</dbReference>
<dbReference type="PANTHER" id="PTHR11804">
    <property type="entry name" value="PROTEASE M3 THIMET OLIGOPEPTIDASE-RELATED"/>
    <property type="match status" value="1"/>
</dbReference>
<comment type="cofactor">
    <cofactor evidence="9">
        <name>Zn(2+)</name>
        <dbReference type="ChEBI" id="CHEBI:29105"/>
    </cofactor>
    <text evidence="9">Binds 1 zinc ion.</text>
</comment>
<dbReference type="GO" id="GO:0046872">
    <property type="term" value="F:metal ion binding"/>
    <property type="evidence" value="ECO:0007669"/>
    <property type="project" value="UniProtKB-UniRule"/>
</dbReference>
<keyword evidence="4 9" id="KW-0378">Hydrolase</keyword>
<keyword evidence="10" id="KW-0812">Transmembrane</keyword>
<proteinExistence type="inferred from homology"/>
<keyword evidence="3 9" id="KW-0479">Metal-binding</keyword>
<dbReference type="FunFam" id="1.10.1370.40:FF:000011">
    <property type="entry name" value="Putative cytosolic oligopeptidase A-like Protein"/>
    <property type="match status" value="1"/>
</dbReference>
<dbReference type="FunFam" id="3.40.390.10:FF:000009">
    <property type="entry name" value="Oligopeptidase A"/>
    <property type="match status" value="1"/>
</dbReference>
<dbReference type="InterPro" id="IPR024077">
    <property type="entry name" value="Neurolysin/TOP_dom2"/>
</dbReference>
<feature type="transmembrane region" description="Helical" evidence="10">
    <location>
        <begin position="34"/>
        <end position="54"/>
    </location>
</feature>
<dbReference type="OrthoDB" id="17530at2759"/>
<dbReference type="CDD" id="cd06456">
    <property type="entry name" value="M3A_DCP"/>
    <property type="match status" value="1"/>
</dbReference>
<evidence type="ECO:0000256" key="6">
    <source>
        <dbReference type="ARBA" id="ARBA00023049"/>
    </source>
</evidence>
<evidence type="ECO:0000256" key="2">
    <source>
        <dbReference type="ARBA" id="ARBA00022670"/>
    </source>
</evidence>
<keyword evidence="13" id="KW-1185">Reference proteome</keyword>
<evidence type="ECO:0000256" key="3">
    <source>
        <dbReference type="ARBA" id="ARBA00022723"/>
    </source>
</evidence>